<evidence type="ECO:0000256" key="1">
    <source>
        <dbReference type="ARBA" id="ARBA00004123"/>
    </source>
</evidence>
<dbReference type="Proteomes" id="UP001160390">
    <property type="component" value="Unassembled WGS sequence"/>
</dbReference>
<reference evidence="9" key="1">
    <citation type="submission" date="2023-01" db="EMBL/GenBank/DDBJ databases">
        <authorList>
            <person name="Piombo E."/>
        </authorList>
    </citation>
    <scope>NUCLEOTIDE SEQUENCE</scope>
</reference>
<dbReference type="GO" id="GO:0045944">
    <property type="term" value="P:positive regulation of transcription by RNA polymerase II"/>
    <property type="evidence" value="ECO:0007669"/>
    <property type="project" value="TreeGrafter"/>
</dbReference>
<proteinExistence type="predicted"/>
<dbReference type="GO" id="GO:0006351">
    <property type="term" value="P:DNA-templated transcription"/>
    <property type="evidence" value="ECO:0007669"/>
    <property type="project" value="InterPro"/>
</dbReference>
<evidence type="ECO:0000256" key="6">
    <source>
        <dbReference type="ARBA" id="ARBA00023163"/>
    </source>
</evidence>
<name>A0AA35Q531_9HYPO</name>
<protein>
    <recommendedName>
        <fullName evidence="8">Xylanolytic transcriptional activator regulatory domain-containing protein</fullName>
    </recommendedName>
</protein>
<dbReference type="InterPro" id="IPR052202">
    <property type="entry name" value="Yeast_MetPath_Reg"/>
</dbReference>
<evidence type="ECO:0000256" key="3">
    <source>
        <dbReference type="ARBA" id="ARBA00022833"/>
    </source>
</evidence>
<dbReference type="SMART" id="SM00906">
    <property type="entry name" value="Fungal_trans"/>
    <property type="match status" value="1"/>
</dbReference>
<dbReference type="EMBL" id="CABFNP030001029">
    <property type="protein sequence ID" value="CAI6090599.1"/>
    <property type="molecule type" value="Genomic_DNA"/>
</dbReference>
<dbReference type="PANTHER" id="PTHR47782:SF7">
    <property type="entry name" value="PROTEIN STB5"/>
    <property type="match status" value="1"/>
</dbReference>
<dbReference type="AlphaFoldDB" id="A0AA35Q531"/>
<dbReference type="GO" id="GO:0043565">
    <property type="term" value="F:sequence-specific DNA binding"/>
    <property type="evidence" value="ECO:0007669"/>
    <property type="project" value="TreeGrafter"/>
</dbReference>
<evidence type="ECO:0000313" key="10">
    <source>
        <dbReference type="Proteomes" id="UP001160390"/>
    </source>
</evidence>
<comment type="caution">
    <text evidence="9">The sequence shown here is derived from an EMBL/GenBank/DDBJ whole genome shotgun (WGS) entry which is preliminary data.</text>
</comment>
<evidence type="ECO:0000256" key="2">
    <source>
        <dbReference type="ARBA" id="ARBA00022723"/>
    </source>
</evidence>
<accession>A0AA35Q531</accession>
<comment type="subcellular location">
    <subcellularLocation>
        <location evidence="1">Nucleus</location>
    </subcellularLocation>
</comment>
<keyword evidence="7" id="KW-0539">Nucleus</keyword>
<dbReference type="PANTHER" id="PTHR47782">
    <property type="entry name" value="ZN(II)2CYS6 TRANSCRIPTION FACTOR (EUROFUNG)-RELATED"/>
    <property type="match status" value="1"/>
</dbReference>
<dbReference type="GO" id="GO:0008270">
    <property type="term" value="F:zinc ion binding"/>
    <property type="evidence" value="ECO:0007669"/>
    <property type="project" value="InterPro"/>
</dbReference>
<keyword evidence="4" id="KW-0805">Transcription regulation</keyword>
<keyword evidence="2" id="KW-0479">Metal-binding</keyword>
<evidence type="ECO:0000256" key="7">
    <source>
        <dbReference type="ARBA" id="ARBA00023242"/>
    </source>
</evidence>
<organism evidence="9 10">
    <name type="scientific">Clonostachys chloroleuca</name>
    <dbReference type="NCBI Taxonomy" id="1926264"/>
    <lineage>
        <taxon>Eukaryota</taxon>
        <taxon>Fungi</taxon>
        <taxon>Dikarya</taxon>
        <taxon>Ascomycota</taxon>
        <taxon>Pezizomycotina</taxon>
        <taxon>Sordariomycetes</taxon>
        <taxon>Hypocreomycetidae</taxon>
        <taxon>Hypocreales</taxon>
        <taxon>Bionectriaceae</taxon>
        <taxon>Clonostachys</taxon>
    </lineage>
</organism>
<keyword evidence="5" id="KW-0238">DNA-binding</keyword>
<dbReference type="GO" id="GO:0005634">
    <property type="term" value="C:nucleus"/>
    <property type="evidence" value="ECO:0007669"/>
    <property type="project" value="UniProtKB-SubCell"/>
</dbReference>
<sequence length="257" mass="29206">MTLVEAYFSEYHRTFPIMNKTTVINEAQPMLRVVEHESLDISFDSVRLYLIMAIGFTMLSQSNQVSGQASAKFPMLYHEIIQLCLGDPSLHAIQVLLLLAIYSLHDPVGWCPWTLTGILVRQAISLGLDRDVESESQVSRFEVEARRRLFWSVFSIDRAISVAFGLPFALGDGFQVPLPRITTDEFTSHWEDSFLTLQTTRHSIALRELDGHLFSRIHLDSRADVMEEKQHQRITEELSVQAENCQLSKAIGSLTLP</sequence>
<keyword evidence="10" id="KW-1185">Reference proteome</keyword>
<evidence type="ECO:0000313" key="9">
    <source>
        <dbReference type="EMBL" id="CAI6090599.1"/>
    </source>
</evidence>
<dbReference type="GO" id="GO:0000981">
    <property type="term" value="F:DNA-binding transcription factor activity, RNA polymerase II-specific"/>
    <property type="evidence" value="ECO:0007669"/>
    <property type="project" value="TreeGrafter"/>
</dbReference>
<gene>
    <name evidence="9" type="ORF">CCHLO57077_00014874</name>
</gene>
<feature type="domain" description="Xylanolytic transcriptional activator regulatory" evidence="8">
    <location>
        <begin position="112"/>
        <end position="185"/>
    </location>
</feature>
<dbReference type="CDD" id="cd12148">
    <property type="entry name" value="fungal_TF_MHR"/>
    <property type="match status" value="1"/>
</dbReference>
<evidence type="ECO:0000256" key="5">
    <source>
        <dbReference type="ARBA" id="ARBA00023125"/>
    </source>
</evidence>
<keyword evidence="3" id="KW-0862">Zinc</keyword>
<keyword evidence="6" id="KW-0804">Transcription</keyword>
<dbReference type="InterPro" id="IPR007219">
    <property type="entry name" value="XnlR_reg_dom"/>
</dbReference>
<dbReference type="Pfam" id="PF04082">
    <property type="entry name" value="Fungal_trans"/>
    <property type="match status" value="1"/>
</dbReference>
<evidence type="ECO:0000259" key="8">
    <source>
        <dbReference type="SMART" id="SM00906"/>
    </source>
</evidence>
<evidence type="ECO:0000256" key="4">
    <source>
        <dbReference type="ARBA" id="ARBA00023015"/>
    </source>
</evidence>